<dbReference type="AlphaFoldDB" id="F7XNM6"/>
<dbReference type="EMBL" id="CP002101">
    <property type="protein sequence ID" value="AEH60127.1"/>
    <property type="molecule type" value="Genomic_DNA"/>
</dbReference>
<sequence length="166" mass="18707">MLIKEEMNLVNPEEEQENIKKISRLLEMGATMLAQHCEGCGAPMFRYSGQVVCPVCDVEMKSDSPRRDHVSETSPQSSIPDNKEDRAVRSQETTSVPQHPPSRSGAISHNRSGTGDEIDQAADLIAEKILDISSSLQNENDPRRLHESFELIEKGLILFEKMKRFR</sequence>
<reference evidence="2" key="1">
    <citation type="submission" date="2010-07" db="EMBL/GenBank/DDBJ databases">
        <title>The complete genome of Methanosalsum zhilinae DSM 4017.</title>
        <authorList>
            <consortium name="US DOE Joint Genome Institute (JGI-PGF)"/>
            <person name="Lucas S."/>
            <person name="Copeland A."/>
            <person name="Lapidus A."/>
            <person name="Glavina del Rio T."/>
            <person name="Dalin E."/>
            <person name="Tice H."/>
            <person name="Bruce D."/>
            <person name="Goodwin L."/>
            <person name="Pitluck S."/>
            <person name="Kyrpides N."/>
            <person name="Mavromatis K."/>
            <person name="Ovchinnikova G."/>
            <person name="Daligault H."/>
            <person name="Detter J.C."/>
            <person name="Han C."/>
            <person name="Tapia R."/>
            <person name="Larimer F."/>
            <person name="Land M."/>
            <person name="Hauser L."/>
            <person name="Markowitz V."/>
            <person name="Cheng J.-F."/>
            <person name="Hugenholtz P."/>
            <person name="Woyke T."/>
            <person name="Wu D."/>
            <person name="Spring S."/>
            <person name="Schueler E."/>
            <person name="Brambilla E."/>
            <person name="Klenk H.-P."/>
            <person name="Eisen J.A."/>
        </authorList>
    </citation>
    <scope>NUCLEOTIDE SEQUENCE</scope>
    <source>
        <strain evidence="2">DSM 4017</strain>
    </source>
</reference>
<dbReference type="Proteomes" id="UP000006622">
    <property type="component" value="Chromosome"/>
</dbReference>
<evidence type="ECO:0000256" key="1">
    <source>
        <dbReference type="SAM" id="MobiDB-lite"/>
    </source>
</evidence>
<feature type="compositionally biased region" description="Basic and acidic residues" evidence="1">
    <location>
        <begin position="61"/>
        <end position="71"/>
    </location>
</feature>
<protein>
    <submittedName>
        <fullName evidence="2">Sjogrens syndrome scleroderma autoantigen 1</fullName>
    </submittedName>
</protein>
<dbReference type="InterPro" id="IPR009563">
    <property type="entry name" value="SSSCA1"/>
</dbReference>
<keyword evidence="3" id="KW-1185">Reference proteome</keyword>
<gene>
    <name evidence="2" type="ordered locus">Mzhil_0250</name>
</gene>
<dbReference type="KEGG" id="mzh:Mzhil_0250"/>
<dbReference type="Pfam" id="PF06677">
    <property type="entry name" value="Auto_anti-p27"/>
    <property type="match status" value="1"/>
</dbReference>
<proteinExistence type="predicted"/>
<accession>F7XNM6</accession>
<dbReference type="HOGENOM" id="CLU_115702_0_0_2"/>
<organism evidence="2 3">
    <name type="scientific">Methanosalsum zhilinae (strain DSM 4017 / NBRC 107636 / OCM 62 / WeN5)</name>
    <name type="common">Methanohalophilus zhilinae</name>
    <dbReference type="NCBI Taxonomy" id="679901"/>
    <lineage>
        <taxon>Archaea</taxon>
        <taxon>Methanobacteriati</taxon>
        <taxon>Methanobacteriota</taxon>
        <taxon>Stenosarchaea group</taxon>
        <taxon>Methanomicrobia</taxon>
        <taxon>Methanosarcinales</taxon>
        <taxon>Methanosarcinaceae</taxon>
        <taxon>Methanosalsum</taxon>
    </lineage>
</organism>
<name>F7XNM6_METZD</name>
<feature type="region of interest" description="Disordered" evidence="1">
    <location>
        <begin position="61"/>
        <end position="115"/>
    </location>
</feature>
<evidence type="ECO:0000313" key="2">
    <source>
        <dbReference type="EMBL" id="AEH60127.1"/>
    </source>
</evidence>
<evidence type="ECO:0000313" key="3">
    <source>
        <dbReference type="Proteomes" id="UP000006622"/>
    </source>
</evidence>